<comment type="catalytic activity">
    <reaction evidence="1">
        <text>ATP + protein L-histidine = ADP + protein N-phospho-L-histidine.</text>
        <dbReference type="EC" id="2.7.13.3"/>
    </reaction>
</comment>
<evidence type="ECO:0000256" key="2">
    <source>
        <dbReference type="ARBA" id="ARBA00004651"/>
    </source>
</evidence>
<evidence type="ECO:0000256" key="14">
    <source>
        <dbReference type="SAM" id="Phobius"/>
    </source>
</evidence>
<dbReference type="PROSITE" id="PS50885">
    <property type="entry name" value="HAMP"/>
    <property type="match status" value="1"/>
</dbReference>
<keyword evidence="10" id="KW-0067">ATP-binding</keyword>
<feature type="transmembrane region" description="Helical" evidence="14">
    <location>
        <begin position="350"/>
        <end position="371"/>
    </location>
</feature>
<dbReference type="GO" id="GO:0016301">
    <property type="term" value="F:kinase activity"/>
    <property type="evidence" value="ECO:0007669"/>
    <property type="project" value="UniProtKB-KW"/>
</dbReference>
<feature type="domain" description="Histidine kinase" evidence="15">
    <location>
        <begin position="1001"/>
        <end position="1211"/>
    </location>
</feature>
<evidence type="ECO:0000313" key="18">
    <source>
        <dbReference type="Proteomes" id="UP001501126"/>
    </source>
</evidence>
<comment type="subcellular location">
    <subcellularLocation>
        <location evidence="2">Cell membrane</location>
        <topology evidence="2">Multi-pass membrane protein</topology>
    </subcellularLocation>
</comment>
<feature type="transmembrane region" description="Helical" evidence="14">
    <location>
        <begin position="227"/>
        <end position="245"/>
    </location>
</feature>
<dbReference type="SMART" id="SM00387">
    <property type="entry name" value="HATPase_c"/>
    <property type="match status" value="1"/>
</dbReference>
<evidence type="ECO:0000256" key="12">
    <source>
        <dbReference type="ARBA" id="ARBA00023012"/>
    </source>
</evidence>
<keyword evidence="12" id="KW-0902">Two-component regulatory system</keyword>
<feature type="domain" description="HAMP" evidence="16">
    <location>
        <begin position="932"/>
        <end position="984"/>
    </location>
</feature>
<proteinExistence type="predicted"/>
<evidence type="ECO:0000256" key="4">
    <source>
        <dbReference type="ARBA" id="ARBA00022475"/>
    </source>
</evidence>
<dbReference type="SUPFAM" id="SSF47384">
    <property type="entry name" value="Homodimeric domain of signal transducing histidine kinase"/>
    <property type="match status" value="1"/>
</dbReference>
<feature type="transmembrane region" description="Helical" evidence="14">
    <location>
        <begin position="408"/>
        <end position="426"/>
    </location>
</feature>
<dbReference type="PANTHER" id="PTHR45528:SF1">
    <property type="entry name" value="SENSOR HISTIDINE KINASE CPXA"/>
    <property type="match status" value="1"/>
</dbReference>
<feature type="transmembrane region" description="Helical" evidence="14">
    <location>
        <begin position="912"/>
        <end position="934"/>
    </location>
</feature>
<evidence type="ECO:0000256" key="8">
    <source>
        <dbReference type="ARBA" id="ARBA00022741"/>
    </source>
</evidence>
<evidence type="ECO:0000256" key="5">
    <source>
        <dbReference type="ARBA" id="ARBA00022553"/>
    </source>
</evidence>
<feature type="transmembrane region" description="Helical" evidence="14">
    <location>
        <begin position="200"/>
        <end position="218"/>
    </location>
</feature>
<feature type="transmembrane region" description="Helical" evidence="14">
    <location>
        <begin position="309"/>
        <end position="330"/>
    </location>
</feature>
<dbReference type="EMBL" id="BAAAFH010000022">
    <property type="protein sequence ID" value="GAA0876986.1"/>
    <property type="molecule type" value="Genomic_DNA"/>
</dbReference>
<dbReference type="InterPro" id="IPR005467">
    <property type="entry name" value="His_kinase_dom"/>
</dbReference>
<gene>
    <name evidence="17" type="ORF">GCM10009118_33960</name>
</gene>
<dbReference type="PRINTS" id="PR00344">
    <property type="entry name" value="BCTRLSENSOR"/>
</dbReference>
<keyword evidence="9 17" id="KW-0418">Kinase</keyword>
<dbReference type="PROSITE" id="PS50109">
    <property type="entry name" value="HIS_KIN"/>
    <property type="match status" value="1"/>
</dbReference>
<evidence type="ECO:0000256" key="6">
    <source>
        <dbReference type="ARBA" id="ARBA00022679"/>
    </source>
</evidence>
<dbReference type="Gene3D" id="1.10.287.130">
    <property type="match status" value="1"/>
</dbReference>
<dbReference type="InterPro" id="IPR050398">
    <property type="entry name" value="HssS/ArlS-like"/>
</dbReference>
<dbReference type="Gene3D" id="6.10.340.10">
    <property type="match status" value="1"/>
</dbReference>
<protein>
    <recommendedName>
        <fullName evidence="3">histidine kinase</fullName>
        <ecNumber evidence="3">2.7.13.3</ecNumber>
    </recommendedName>
</protein>
<dbReference type="InterPro" id="IPR003660">
    <property type="entry name" value="HAMP_dom"/>
</dbReference>
<accession>A0ABN1MUF7</accession>
<evidence type="ECO:0000256" key="13">
    <source>
        <dbReference type="ARBA" id="ARBA00023136"/>
    </source>
</evidence>
<sequence>MRRWLNNSNFILATLFLLVSTLLFGVFFTPSPEKEFDKFHEQFIRKKVQLHQSMDEFASYVTPKDSLPSIWKKTKKFRRSDFVYYLYDADTLIYWTSNKAPFTLENSEVTEGVVLLENGWYYLHEKAVDQRKLVGLFLIKNEYPYENESLSNHFNEDFSFPFTAVINQFPDKYDVTDEAGNFLFSLRDFKPLPNPDRLQVFFFLSVIFTLFFFFRGIITEIQRQTNALLYLGVVAILLLFIRWMLMRYDGLRVFEGFTLLDPQLFASSALFPTLGDLIINVLLLVLFVKMATQIKVPELKNGLRAVVGVLSLLLFFGLSYLYTVSIHHLILDSDIPIELYRFMDLNLYSFILVGLIGILLYVYYTIALVLLRNFSFSGLRPTTQGVFWFFFSILYFFVFILLPHESLAVLLLSVIFSGVILFLQVWKPKRYSFPRVVLILALLTAFSAFQIQSTIQEKSIERFELYATKLISDKDLNTEIEYGQLGKVLQQHPLLVEAFNNSEELSLSDVKNTLEKRFFNQYWSRYETDFFLFDSEYNPIAPYAVMQDGNLERFNELLASSAEPSEISENIYYITDYSDKLSYLIRQPVYAKSDSLLGYLFCTLKSKIIPQEIGFPRLLLSEESRVFFPLEEYSIAKYVGGKLVSRHGAYNYPLSLSSFLSESSRKSGYFIHRRDAHYVLFGDYERTIVLSRPVVSFSEKLTSFSLLFSIFGLLLLAVLLSSGKLIPDLSRIRLAFRIQLLLIALVFFSLLFLSLGTGSFVKDQYDDYRDGLIREKLTSVNLELVQKLGYETSLKRSKMASYLEYLLQKFSIVFVTDINLYGLNGELLASSRPEIYNLGLISDQINPRAFRNIGHKMKSVYIHEEEIGNLTYLSAYIPLQNNEDEVIAYINLPYFAKQNEFENEIAGFLSEIINIFVLLLTLSIIVTVVITNRITEPLKLLQRSLAELRLGKSNKPIYYKRDDEIGALVKEYNAKLKELEINAEKLAQTEREVAWREMAKQVAHEIKNPLTPMKLRIQHLQRSFDPSDPDSVQRLDEVAQSIVEQIDALTVIANEFSNFAKLPKPNKDIVDLNMVIKNVVTTFEELEEVDITTSFQKVKTAVFADKDLMIRVFNNLVKNAAQAIPEERKGEIFISVRTEEGVVKVAVRDNGSGIPDEMRDKIFAPNFTTKSTGMGLGLAMVRQIIESHDGQIYFESSEAGSTFFIELKEYSEQ</sequence>
<keyword evidence="6" id="KW-0808">Transferase</keyword>
<keyword evidence="18" id="KW-1185">Reference proteome</keyword>
<dbReference type="SMART" id="SM00388">
    <property type="entry name" value="HisKA"/>
    <property type="match status" value="1"/>
</dbReference>
<evidence type="ECO:0000259" key="15">
    <source>
        <dbReference type="PROSITE" id="PS50109"/>
    </source>
</evidence>
<name>A0ABN1MUF7_9FLAO</name>
<evidence type="ECO:0000256" key="9">
    <source>
        <dbReference type="ARBA" id="ARBA00022777"/>
    </source>
</evidence>
<keyword evidence="11 14" id="KW-1133">Transmembrane helix</keyword>
<comment type="caution">
    <text evidence="17">The sequence shown here is derived from an EMBL/GenBank/DDBJ whole genome shotgun (WGS) entry which is preliminary data.</text>
</comment>
<keyword evidence="13 14" id="KW-0472">Membrane</keyword>
<organism evidence="17 18">
    <name type="scientific">Wandonia haliotis</name>
    <dbReference type="NCBI Taxonomy" id="574963"/>
    <lineage>
        <taxon>Bacteria</taxon>
        <taxon>Pseudomonadati</taxon>
        <taxon>Bacteroidota</taxon>
        <taxon>Flavobacteriia</taxon>
        <taxon>Flavobacteriales</taxon>
        <taxon>Crocinitomicaceae</taxon>
        <taxon>Wandonia</taxon>
    </lineage>
</organism>
<dbReference type="PANTHER" id="PTHR45528">
    <property type="entry name" value="SENSOR HISTIDINE KINASE CPXA"/>
    <property type="match status" value="1"/>
</dbReference>
<evidence type="ECO:0000256" key="3">
    <source>
        <dbReference type="ARBA" id="ARBA00012438"/>
    </source>
</evidence>
<dbReference type="InterPro" id="IPR003661">
    <property type="entry name" value="HisK_dim/P_dom"/>
</dbReference>
<evidence type="ECO:0000256" key="11">
    <source>
        <dbReference type="ARBA" id="ARBA00022989"/>
    </source>
</evidence>
<feature type="transmembrane region" description="Helical" evidence="14">
    <location>
        <begin position="383"/>
        <end position="402"/>
    </location>
</feature>
<dbReference type="InterPro" id="IPR004358">
    <property type="entry name" value="Sig_transdc_His_kin-like_C"/>
</dbReference>
<evidence type="ECO:0000256" key="7">
    <source>
        <dbReference type="ARBA" id="ARBA00022692"/>
    </source>
</evidence>
<feature type="transmembrane region" description="Helical" evidence="14">
    <location>
        <begin position="740"/>
        <end position="761"/>
    </location>
</feature>
<keyword evidence="4" id="KW-1003">Cell membrane</keyword>
<dbReference type="Gene3D" id="3.30.565.10">
    <property type="entry name" value="Histidine kinase-like ATPase, C-terminal domain"/>
    <property type="match status" value="1"/>
</dbReference>
<reference evidence="17 18" key="1">
    <citation type="journal article" date="2019" name="Int. J. Syst. Evol. Microbiol.">
        <title>The Global Catalogue of Microorganisms (GCM) 10K type strain sequencing project: providing services to taxonomists for standard genome sequencing and annotation.</title>
        <authorList>
            <consortium name="The Broad Institute Genomics Platform"/>
            <consortium name="The Broad Institute Genome Sequencing Center for Infectious Disease"/>
            <person name="Wu L."/>
            <person name="Ma J."/>
        </authorList>
    </citation>
    <scope>NUCLEOTIDE SEQUENCE [LARGE SCALE GENOMIC DNA]</scope>
    <source>
        <strain evidence="17 18">JCM 16083</strain>
    </source>
</reference>
<dbReference type="InterPro" id="IPR003594">
    <property type="entry name" value="HATPase_dom"/>
</dbReference>
<dbReference type="RefSeq" id="WP_343790933.1">
    <property type="nucleotide sequence ID" value="NZ_BAAAFH010000022.1"/>
</dbReference>
<dbReference type="InterPro" id="IPR036890">
    <property type="entry name" value="HATPase_C_sf"/>
</dbReference>
<feature type="transmembrane region" description="Helical" evidence="14">
    <location>
        <begin position="701"/>
        <end position="720"/>
    </location>
</feature>
<evidence type="ECO:0000256" key="10">
    <source>
        <dbReference type="ARBA" id="ARBA00022840"/>
    </source>
</evidence>
<dbReference type="EC" id="2.7.13.3" evidence="3"/>
<dbReference type="InterPro" id="IPR036097">
    <property type="entry name" value="HisK_dim/P_sf"/>
</dbReference>
<dbReference type="CDD" id="cd00075">
    <property type="entry name" value="HATPase"/>
    <property type="match status" value="1"/>
</dbReference>
<dbReference type="Pfam" id="PF02518">
    <property type="entry name" value="HATPase_c"/>
    <property type="match status" value="1"/>
</dbReference>
<feature type="transmembrane region" description="Helical" evidence="14">
    <location>
        <begin position="265"/>
        <end position="288"/>
    </location>
</feature>
<keyword evidence="5" id="KW-0597">Phosphoprotein</keyword>
<evidence type="ECO:0000313" key="17">
    <source>
        <dbReference type="EMBL" id="GAA0876986.1"/>
    </source>
</evidence>
<keyword evidence="7 14" id="KW-0812">Transmembrane</keyword>
<evidence type="ECO:0000256" key="1">
    <source>
        <dbReference type="ARBA" id="ARBA00000085"/>
    </source>
</evidence>
<evidence type="ECO:0000259" key="16">
    <source>
        <dbReference type="PROSITE" id="PS50885"/>
    </source>
</evidence>
<dbReference type="CDD" id="cd00082">
    <property type="entry name" value="HisKA"/>
    <property type="match status" value="1"/>
</dbReference>
<dbReference type="SUPFAM" id="SSF55874">
    <property type="entry name" value="ATPase domain of HSP90 chaperone/DNA topoisomerase II/histidine kinase"/>
    <property type="match status" value="1"/>
</dbReference>
<dbReference type="Proteomes" id="UP001501126">
    <property type="component" value="Unassembled WGS sequence"/>
</dbReference>
<dbReference type="Pfam" id="PF00512">
    <property type="entry name" value="HisKA"/>
    <property type="match status" value="1"/>
</dbReference>
<keyword evidence="8" id="KW-0547">Nucleotide-binding</keyword>